<keyword evidence="3" id="KW-0472">Membrane</keyword>
<feature type="region of interest" description="Disordered" evidence="2">
    <location>
        <begin position="1"/>
        <end position="22"/>
    </location>
</feature>
<dbReference type="EMBL" id="RWKW01000005">
    <property type="protein sequence ID" value="RST88059.1"/>
    <property type="molecule type" value="Genomic_DNA"/>
</dbReference>
<dbReference type="Gene3D" id="3.90.550.10">
    <property type="entry name" value="Spore Coat Polysaccharide Biosynthesis Protein SpsA, Chain A"/>
    <property type="match status" value="1"/>
</dbReference>
<dbReference type="AlphaFoldDB" id="A0A3R9ZUJ6"/>
<keyword evidence="6" id="KW-1185">Reference proteome</keyword>
<keyword evidence="3" id="KW-0812">Transmembrane</keyword>
<feature type="compositionally biased region" description="Polar residues" evidence="2">
    <location>
        <begin position="13"/>
        <end position="22"/>
    </location>
</feature>
<proteinExistence type="inferred from homology"/>
<dbReference type="Pfam" id="PF00535">
    <property type="entry name" value="Glycos_transf_2"/>
    <property type="match status" value="1"/>
</dbReference>
<name>A0A3R9ZUJ6_9HYPH</name>
<dbReference type="Proteomes" id="UP000278398">
    <property type="component" value="Unassembled WGS sequence"/>
</dbReference>
<keyword evidence="3" id="KW-1133">Transmembrane helix</keyword>
<dbReference type="SUPFAM" id="SSF53448">
    <property type="entry name" value="Nucleotide-diphospho-sugar transferases"/>
    <property type="match status" value="1"/>
</dbReference>
<dbReference type="PANTHER" id="PTHR43630">
    <property type="entry name" value="POLY-BETA-1,6-N-ACETYL-D-GLUCOSAMINE SYNTHASE"/>
    <property type="match status" value="1"/>
</dbReference>
<dbReference type="OrthoDB" id="9815923at2"/>
<comment type="similarity">
    <text evidence="1">Belongs to the glycosyltransferase 2 family. WaaE/KdtX subfamily.</text>
</comment>
<gene>
    <name evidence="5" type="ORF">EJC49_02680</name>
</gene>
<sequence length="290" mass="32416">MSVSKPVPISPHACSSPSSQAAGHNTSALAQMSAFIICRNERTMLGACLDSLAGIGEIVIADSGSTDGTLDLIAEYQSRGWPLRLFHRDWSGFSAQKQFALDQCVNDWCLNLDCDERLSEDLRRAINDLTLGDSGPIAYSFPLRDWLPGYGYAPRLVHTHQATRLFRKSRARYDHTALVHERLLLDGAIAPIGAGYLLHYRNLPIARELDKANRYSTLKARQKFAAGERSSLARILLRPVWRFTKSYILQRYIVCGVPGLIYSALLGNYVFLTEAKLYRLQCGRDVPDEP</sequence>
<dbReference type="GO" id="GO:0016740">
    <property type="term" value="F:transferase activity"/>
    <property type="evidence" value="ECO:0007669"/>
    <property type="project" value="UniProtKB-KW"/>
</dbReference>
<evidence type="ECO:0000259" key="4">
    <source>
        <dbReference type="Pfam" id="PF00535"/>
    </source>
</evidence>
<comment type="caution">
    <text evidence="5">The sequence shown here is derived from an EMBL/GenBank/DDBJ whole genome shotgun (WGS) entry which is preliminary data.</text>
</comment>
<evidence type="ECO:0000256" key="2">
    <source>
        <dbReference type="SAM" id="MobiDB-lite"/>
    </source>
</evidence>
<reference evidence="5 6" key="1">
    <citation type="submission" date="2018-12" db="EMBL/GenBank/DDBJ databases">
        <title>Mesorhizobium carbonis sp. nov., isolated from coal mine water.</title>
        <authorList>
            <person name="Xin W."/>
            <person name="Xu Z."/>
            <person name="Xiang F."/>
            <person name="Zhang J."/>
            <person name="Xi L."/>
            <person name="Liu J."/>
        </authorList>
    </citation>
    <scope>NUCLEOTIDE SEQUENCE [LARGE SCALE GENOMIC DNA]</scope>
    <source>
        <strain evidence="5 6">B2.3</strain>
    </source>
</reference>
<protein>
    <submittedName>
        <fullName evidence="5">Glycosyltransferase family 2 protein</fullName>
    </submittedName>
</protein>
<dbReference type="CDD" id="cd02511">
    <property type="entry name" value="Beta4Glucosyltransferase"/>
    <property type="match status" value="1"/>
</dbReference>
<dbReference type="PANTHER" id="PTHR43630:SF2">
    <property type="entry name" value="GLYCOSYLTRANSFERASE"/>
    <property type="match status" value="1"/>
</dbReference>
<organism evidence="5 6">
    <name type="scientific">Aquibium carbonis</name>
    <dbReference type="NCBI Taxonomy" id="2495581"/>
    <lineage>
        <taxon>Bacteria</taxon>
        <taxon>Pseudomonadati</taxon>
        <taxon>Pseudomonadota</taxon>
        <taxon>Alphaproteobacteria</taxon>
        <taxon>Hyphomicrobiales</taxon>
        <taxon>Phyllobacteriaceae</taxon>
        <taxon>Aquibium</taxon>
    </lineage>
</organism>
<evidence type="ECO:0000313" key="5">
    <source>
        <dbReference type="EMBL" id="RST88059.1"/>
    </source>
</evidence>
<keyword evidence="5" id="KW-0808">Transferase</keyword>
<dbReference type="InterPro" id="IPR001173">
    <property type="entry name" value="Glyco_trans_2-like"/>
</dbReference>
<evidence type="ECO:0000256" key="1">
    <source>
        <dbReference type="ARBA" id="ARBA00038494"/>
    </source>
</evidence>
<evidence type="ECO:0000313" key="6">
    <source>
        <dbReference type="Proteomes" id="UP000278398"/>
    </source>
</evidence>
<feature type="transmembrane region" description="Helical" evidence="3">
    <location>
        <begin position="252"/>
        <end position="271"/>
    </location>
</feature>
<evidence type="ECO:0000256" key="3">
    <source>
        <dbReference type="SAM" id="Phobius"/>
    </source>
</evidence>
<feature type="domain" description="Glycosyltransferase 2-like" evidence="4">
    <location>
        <begin position="33"/>
        <end position="128"/>
    </location>
</feature>
<dbReference type="RefSeq" id="WP_126697914.1">
    <property type="nucleotide sequence ID" value="NZ_RWKW01000005.1"/>
</dbReference>
<dbReference type="InterPro" id="IPR029044">
    <property type="entry name" value="Nucleotide-diphossugar_trans"/>
</dbReference>
<accession>A0A3R9ZUJ6</accession>